<dbReference type="PANTHER" id="PTHR48078">
    <property type="entry name" value="THREONINE DEHYDRATASE, MITOCHONDRIAL-RELATED"/>
    <property type="match status" value="1"/>
</dbReference>
<protein>
    <submittedName>
        <fullName evidence="6">Threonine/serine dehydratase</fullName>
    </submittedName>
</protein>
<comment type="caution">
    <text evidence="6">The sequence shown here is derived from an EMBL/GenBank/DDBJ whole genome shotgun (WGS) entry which is preliminary data.</text>
</comment>
<evidence type="ECO:0000313" key="6">
    <source>
        <dbReference type="EMBL" id="MDX5930775.1"/>
    </source>
</evidence>
<dbReference type="PROSITE" id="PS00165">
    <property type="entry name" value="DEHYDRATASE_SER_THR"/>
    <property type="match status" value="1"/>
</dbReference>
<dbReference type="RefSeq" id="WP_319613705.1">
    <property type="nucleotide sequence ID" value="NZ_JAWXYB010000018.1"/>
</dbReference>
<name>A0AAW9DP48_ACIAO</name>
<dbReference type="GO" id="GO:0006567">
    <property type="term" value="P:L-threonine catabolic process"/>
    <property type="evidence" value="ECO:0007669"/>
    <property type="project" value="TreeGrafter"/>
</dbReference>
<dbReference type="InterPro" id="IPR036052">
    <property type="entry name" value="TrpB-like_PALP_sf"/>
</dbReference>
<dbReference type="GO" id="GO:0006565">
    <property type="term" value="P:L-serine catabolic process"/>
    <property type="evidence" value="ECO:0007669"/>
    <property type="project" value="TreeGrafter"/>
</dbReference>
<comment type="similarity">
    <text evidence="2">Belongs to the serine/threonine dehydratase family.</text>
</comment>
<sequence length="325" mass="33062">MTPPTPDDVLRAHRLIAPHIVRTPTLRSPVLDEATGAQVFVKAEPLQRTGSFKLRGATNALLNLPEAVRAHGVVAYSSGNHGQAVACAAAALGMTATIVMPGDAPAIKRVATARWGARIVDYDRRTDDRAAIAQAIAAKTGATLIPPFEHPDVIAGQGTLALELVADAEAAGMALDLVLVCTGGGGLTAGCALALEAVSSRTRLIGVEPEGWDDTARSLRAGSIVANDGTGSPLCDALMAMAPGDLTFSINRRRLAGMVAVDEPAILRAIGFAVGQLKLIVEPGGSVALAAALTGAVPLAGLRVGVVLSGGNIDPAVLVRALKIA</sequence>
<dbReference type="CDD" id="cd01562">
    <property type="entry name" value="Thr-dehyd"/>
    <property type="match status" value="1"/>
</dbReference>
<evidence type="ECO:0000256" key="4">
    <source>
        <dbReference type="ARBA" id="ARBA00023239"/>
    </source>
</evidence>
<evidence type="ECO:0000256" key="1">
    <source>
        <dbReference type="ARBA" id="ARBA00001933"/>
    </source>
</evidence>
<feature type="domain" description="Tryptophan synthase beta chain-like PALP" evidence="5">
    <location>
        <begin position="17"/>
        <end position="310"/>
    </location>
</feature>
<evidence type="ECO:0000313" key="7">
    <source>
        <dbReference type="Proteomes" id="UP001279553"/>
    </source>
</evidence>
<dbReference type="InterPro" id="IPR050147">
    <property type="entry name" value="Ser/Thr_Dehydratase"/>
</dbReference>
<dbReference type="SUPFAM" id="SSF53686">
    <property type="entry name" value="Tryptophan synthase beta subunit-like PLP-dependent enzymes"/>
    <property type="match status" value="1"/>
</dbReference>
<proteinExistence type="inferred from homology"/>
<comment type="cofactor">
    <cofactor evidence="1">
        <name>pyridoxal 5'-phosphate</name>
        <dbReference type="ChEBI" id="CHEBI:597326"/>
    </cofactor>
</comment>
<dbReference type="FunFam" id="3.40.50.1100:FF:000005">
    <property type="entry name" value="Threonine dehydratase catabolic"/>
    <property type="match status" value="1"/>
</dbReference>
<keyword evidence="3" id="KW-0663">Pyridoxal phosphate</keyword>
<evidence type="ECO:0000256" key="2">
    <source>
        <dbReference type="ARBA" id="ARBA00010869"/>
    </source>
</evidence>
<dbReference type="GO" id="GO:0009097">
    <property type="term" value="P:isoleucine biosynthetic process"/>
    <property type="evidence" value="ECO:0007669"/>
    <property type="project" value="TreeGrafter"/>
</dbReference>
<accession>A0AAW9DP48</accession>
<organism evidence="6 7">
    <name type="scientific">Acidiphilium acidophilum</name>
    <name type="common">Thiobacillus acidophilus</name>
    <dbReference type="NCBI Taxonomy" id="76588"/>
    <lineage>
        <taxon>Bacteria</taxon>
        <taxon>Pseudomonadati</taxon>
        <taxon>Pseudomonadota</taxon>
        <taxon>Alphaproteobacteria</taxon>
        <taxon>Acetobacterales</taxon>
        <taxon>Acidocellaceae</taxon>
        <taxon>Acidiphilium</taxon>
    </lineage>
</organism>
<evidence type="ECO:0000259" key="5">
    <source>
        <dbReference type="Pfam" id="PF00291"/>
    </source>
</evidence>
<dbReference type="PANTHER" id="PTHR48078:SF6">
    <property type="entry name" value="L-THREONINE DEHYDRATASE CATABOLIC TDCB"/>
    <property type="match status" value="1"/>
</dbReference>
<dbReference type="InterPro" id="IPR001926">
    <property type="entry name" value="TrpB-like_PALP"/>
</dbReference>
<evidence type="ECO:0000256" key="3">
    <source>
        <dbReference type="ARBA" id="ARBA00022898"/>
    </source>
</evidence>
<dbReference type="Gene3D" id="3.40.50.1100">
    <property type="match status" value="2"/>
</dbReference>
<dbReference type="Pfam" id="PF00291">
    <property type="entry name" value="PALP"/>
    <property type="match status" value="1"/>
</dbReference>
<dbReference type="Proteomes" id="UP001279553">
    <property type="component" value="Unassembled WGS sequence"/>
</dbReference>
<gene>
    <name evidence="6" type="ORF">SIL87_08380</name>
</gene>
<dbReference type="GO" id="GO:0004794">
    <property type="term" value="F:threonine deaminase activity"/>
    <property type="evidence" value="ECO:0007669"/>
    <property type="project" value="TreeGrafter"/>
</dbReference>
<dbReference type="EMBL" id="JAWXYB010000018">
    <property type="protein sequence ID" value="MDX5930775.1"/>
    <property type="molecule type" value="Genomic_DNA"/>
</dbReference>
<dbReference type="AlphaFoldDB" id="A0AAW9DP48"/>
<dbReference type="GO" id="GO:0030170">
    <property type="term" value="F:pyridoxal phosphate binding"/>
    <property type="evidence" value="ECO:0007669"/>
    <property type="project" value="InterPro"/>
</dbReference>
<keyword evidence="7" id="KW-1185">Reference proteome</keyword>
<keyword evidence="4" id="KW-0456">Lyase</keyword>
<dbReference type="InterPro" id="IPR000634">
    <property type="entry name" value="Ser/Thr_deHydtase_PyrdxlP-BS"/>
</dbReference>
<dbReference type="GO" id="GO:0003941">
    <property type="term" value="F:L-serine ammonia-lyase activity"/>
    <property type="evidence" value="ECO:0007669"/>
    <property type="project" value="TreeGrafter"/>
</dbReference>
<reference evidence="6 7" key="1">
    <citation type="submission" date="2023-11" db="EMBL/GenBank/DDBJ databases">
        <title>MicrobeMod: A computational toolkit for identifying prokaryotic methylation and restriction-modification with nanopore sequencing.</title>
        <authorList>
            <person name="Crits-Christoph A."/>
            <person name="Kang S.C."/>
            <person name="Lee H."/>
            <person name="Ostrov N."/>
        </authorList>
    </citation>
    <scope>NUCLEOTIDE SEQUENCE [LARGE SCALE GENOMIC DNA]</scope>
    <source>
        <strain evidence="6 7">DSMZ 700</strain>
    </source>
</reference>